<dbReference type="GO" id="GO:0016020">
    <property type="term" value="C:membrane"/>
    <property type="evidence" value="ECO:0007669"/>
    <property type="project" value="TreeGrafter"/>
</dbReference>
<reference evidence="2" key="1">
    <citation type="journal article" date="2016" name="Nat. Commun.">
        <title>The Gonium pectorale genome demonstrates co-option of cell cycle regulation during the evolution of multicellularity.</title>
        <authorList>
            <person name="Hanschen E.R."/>
            <person name="Marriage T.N."/>
            <person name="Ferris P.J."/>
            <person name="Hamaji T."/>
            <person name="Toyoda A."/>
            <person name="Fujiyama A."/>
            <person name="Neme R."/>
            <person name="Noguchi H."/>
            <person name="Minakuchi Y."/>
            <person name="Suzuki M."/>
            <person name="Kawai-Toyooka H."/>
            <person name="Smith D.R."/>
            <person name="Sparks H."/>
            <person name="Anderson J."/>
            <person name="Bakaric R."/>
            <person name="Luria V."/>
            <person name="Karger A."/>
            <person name="Kirschner M.W."/>
            <person name="Durand P.M."/>
            <person name="Michod R.E."/>
            <person name="Nozaki H."/>
            <person name="Olson B.J."/>
        </authorList>
    </citation>
    <scope>NUCLEOTIDE SEQUENCE [LARGE SCALE GENOMIC DNA]</scope>
    <source>
        <strain evidence="2">NIES-2863</strain>
    </source>
</reference>
<dbReference type="GO" id="GO:0005783">
    <property type="term" value="C:endoplasmic reticulum"/>
    <property type="evidence" value="ECO:0007669"/>
    <property type="project" value="TreeGrafter"/>
</dbReference>
<evidence type="ECO:0000313" key="2">
    <source>
        <dbReference type="Proteomes" id="UP000075714"/>
    </source>
</evidence>
<dbReference type="EMBL" id="LSYV01000031">
    <property type="protein sequence ID" value="KXZ48190.1"/>
    <property type="molecule type" value="Genomic_DNA"/>
</dbReference>
<sequence length="558" mass="58514">MAGETPPHSRVWLPELVERFARFLPPNVVACALRLVDKATSVQFRGRPQFATVRLSHPVPPWAFAARWAAPGAMTHLTLAQRHQLLCLTAASGVVTNLQLALRLAGCVQAPDHEAELLCAAANAGRLDACQWLLTHCAPGGDHNCTALFAAAWTGQLAICELLLHSSIRWTFGAVLGAARGGHLDLARWLLQQGFRDRFNTDSDGLMALLDSNARDQLLAAVLVGCELPAAQALSGELYGEQGGAAPSRLGPLALARCVIAAAGSSTVDWAAKVEWLESCEHWDFARDTVVSAAAAERPDAPHRLSLLLQRGFPVDNSSARAAAATGNAAAVELLLSAGVVPNGSVAAAAAEAGHVQVLSLLRSRGCQLNASAVAVAALRGRKLEALIWVGETLGFTGWTLDHMTAAAASGSVEAMAWLRGRGCPWGPPAVMAAAGGGCGAALEWLAERGCPMPADGSPYLAAAAAGDLATLRCLARLGGAGCSWGPAGKVFLECLEQHRPLAVLRCLEETGCPIVWPAVLRAASRQRGALPGEYRGWLAEQAEQRRQEQPSSTTSCM</sequence>
<dbReference type="Pfam" id="PF12796">
    <property type="entry name" value="Ank_2"/>
    <property type="match status" value="1"/>
</dbReference>
<dbReference type="InterPro" id="IPR002110">
    <property type="entry name" value="Ankyrin_rpt"/>
</dbReference>
<dbReference type="GO" id="GO:0046513">
    <property type="term" value="P:ceramide biosynthetic process"/>
    <property type="evidence" value="ECO:0007669"/>
    <property type="project" value="TreeGrafter"/>
</dbReference>
<dbReference type="PANTHER" id="PTHR12393">
    <property type="entry name" value="SPHINGOMYELIN PHOSPHODIESTERASE RELATED"/>
    <property type="match status" value="1"/>
</dbReference>
<name>A0A150GFT4_GONPE</name>
<accession>A0A150GFT4</accession>
<evidence type="ECO:0008006" key="3">
    <source>
        <dbReference type="Google" id="ProtNLM"/>
    </source>
</evidence>
<dbReference type="GO" id="GO:0004620">
    <property type="term" value="F:phospholipase activity"/>
    <property type="evidence" value="ECO:0007669"/>
    <property type="project" value="TreeGrafter"/>
</dbReference>
<protein>
    <recommendedName>
        <fullName evidence="3">Ankyrin repeat domain-containing protein</fullName>
    </recommendedName>
</protein>
<dbReference type="Gene3D" id="1.25.40.20">
    <property type="entry name" value="Ankyrin repeat-containing domain"/>
    <property type="match status" value="2"/>
</dbReference>
<proteinExistence type="predicted"/>
<organism evidence="1 2">
    <name type="scientific">Gonium pectorale</name>
    <name type="common">Green alga</name>
    <dbReference type="NCBI Taxonomy" id="33097"/>
    <lineage>
        <taxon>Eukaryota</taxon>
        <taxon>Viridiplantae</taxon>
        <taxon>Chlorophyta</taxon>
        <taxon>core chlorophytes</taxon>
        <taxon>Chlorophyceae</taxon>
        <taxon>CS clade</taxon>
        <taxon>Chlamydomonadales</taxon>
        <taxon>Volvocaceae</taxon>
        <taxon>Gonium</taxon>
    </lineage>
</organism>
<dbReference type="GO" id="GO:0071944">
    <property type="term" value="C:cell periphery"/>
    <property type="evidence" value="ECO:0007669"/>
    <property type="project" value="TreeGrafter"/>
</dbReference>
<comment type="caution">
    <text evidence="1">The sequence shown here is derived from an EMBL/GenBank/DDBJ whole genome shotgun (WGS) entry which is preliminary data.</text>
</comment>
<keyword evidence="2" id="KW-1185">Reference proteome</keyword>
<dbReference type="PANTHER" id="PTHR12393:SF6">
    <property type="entry name" value="SPHINGOMYELIN PHOSPHODIESTERASE 2"/>
    <property type="match status" value="1"/>
</dbReference>
<dbReference type="GO" id="GO:0030149">
    <property type="term" value="P:sphingolipid catabolic process"/>
    <property type="evidence" value="ECO:0007669"/>
    <property type="project" value="TreeGrafter"/>
</dbReference>
<dbReference type="Proteomes" id="UP000075714">
    <property type="component" value="Unassembled WGS sequence"/>
</dbReference>
<dbReference type="InterPro" id="IPR036770">
    <property type="entry name" value="Ankyrin_rpt-contain_sf"/>
</dbReference>
<gene>
    <name evidence="1" type="ORF">GPECTOR_30g286</name>
</gene>
<dbReference type="SUPFAM" id="SSF48403">
    <property type="entry name" value="Ankyrin repeat"/>
    <property type="match status" value="2"/>
</dbReference>
<dbReference type="AlphaFoldDB" id="A0A150GFT4"/>
<evidence type="ECO:0000313" key="1">
    <source>
        <dbReference type="EMBL" id="KXZ48190.1"/>
    </source>
</evidence>